<dbReference type="EMBL" id="JALHLE010000005">
    <property type="protein sequence ID" value="MCJ2178050.1"/>
    <property type="molecule type" value="Genomic_DNA"/>
</dbReference>
<dbReference type="SUPFAM" id="SSF46458">
    <property type="entry name" value="Globin-like"/>
    <property type="match status" value="1"/>
</dbReference>
<evidence type="ECO:0000256" key="2">
    <source>
        <dbReference type="ARBA" id="ARBA00029447"/>
    </source>
</evidence>
<evidence type="ECO:0000256" key="1">
    <source>
        <dbReference type="ARBA" id="ARBA00022500"/>
    </source>
</evidence>
<dbReference type="InterPro" id="IPR051310">
    <property type="entry name" value="MCP_chemotaxis"/>
</dbReference>
<dbReference type="Gene3D" id="1.10.490.10">
    <property type="entry name" value="Globins"/>
    <property type="match status" value="1"/>
</dbReference>
<feature type="domain" description="HAMP" evidence="5">
    <location>
        <begin position="165"/>
        <end position="216"/>
    </location>
</feature>
<name>A0ABT0AZI6_9SPHN</name>
<dbReference type="PANTHER" id="PTHR43531:SF11">
    <property type="entry name" value="METHYL-ACCEPTING CHEMOTAXIS PROTEIN 3"/>
    <property type="match status" value="1"/>
</dbReference>
<evidence type="ECO:0000259" key="5">
    <source>
        <dbReference type="PROSITE" id="PS50885"/>
    </source>
</evidence>
<dbReference type="Proteomes" id="UP001162880">
    <property type="component" value="Unassembled WGS sequence"/>
</dbReference>
<gene>
    <name evidence="6" type="ORF">MTR64_05705</name>
</gene>
<sequence length="511" mass="54362">MSNPAPRKDIAAKLRAFSLNSDDFARFAGIGRSIERLGPKILDKFYASVDSDPVRRKFFPSRKVMDSARARQMKHWRELFSGKVDQEYVERAERIGQIHAQIGLEPDFYVGGYATILADLIEADLTQSIGGVLGRAKARKIGTLIKMALLDMELATSSYIKVQENYRIAVLDSLSAALGKVSQGDLSVKIENLPEEFKQIEIDFATMCDSIARAMGSVQDASDQIHTGSSEIRAASDDLSRRTESQAATLGESAAALNQLTSGVQAAAQGASEVNRSVGQAEAEAREGGKVVEDAVQAMDGIQKSSQEIGAFVNVIDSIAFQTNLLALNAGVEAARAGDAGKGFAVVATEVRALAQRSAEAAQSIKNLISDSEKQVERGVNLVGRTGDVFRRIVEKVSSITSLASQISEQAHQQAGQLGQVNSAVGEMDTMTQQNAAMVEEATAAARNLAVQAEDLAGLVKMFKLGAIQTHAAASARKPAPARRQAKAPLRAVAGGAIITAGAPEGDWSEF</sequence>
<organism evidence="6 7">
    <name type="scientific">Novosphingobium album</name>
    <name type="common">ex Hu et al. 2023</name>
    <dbReference type="NCBI Taxonomy" id="2930093"/>
    <lineage>
        <taxon>Bacteria</taxon>
        <taxon>Pseudomonadati</taxon>
        <taxon>Pseudomonadota</taxon>
        <taxon>Alphaproteobacteria</taxon>
        <taxon>Sphingomonadales</taxon>
        <taxon>Sphingomonadaceae</taxon>
        <taxon>Novosphingobium</taxon>
    </lineage>
</organism>
<evidence type="ECO:0000313" key="6">
    <source>
        <dbReference type="EMBL" id="MCJ2178050.1"/>
    </source>
</evidence>
<dbReference type="SUPFAM" id="SSF58104">
    <property type="entry name" value="Methyl-accepting chemotaxis protein (MCP) signaling domain"/>
    <property type="match status" value="1"/>
</dbReference>
<proteinExistence type="inferred from homology"/>
<dbReference type="InterPro" id="IPR039379">
    <property type="entry name" value="Protoglobin_sensor_dom"/>
</dbReference>
<evidence type="ECO:0000313" key="7">
    <source>
        <dbReference type="Proteomes" id="UP001162880"/>
    </source>
</evidence>
<dbReference type="InterPro" id="IPR044398">
    <property type="entry name" value="Globin-sensor_dom"/>
</dbReference>
<dbReference type="Gene3D" id="1.10.287.950">
    <property type="entry name" value="Methyl-accepting chemotaxis protein"/>
    <property type="match status" value="1"/>
</dbReference>
<feature type="domain" description="Methyl-accepting transducer" evidence="4">
    <location>
        <begin position="221"/>
        <end position="450"/>
    </location>
</feature>
<dbReference type="CDD" id="cd01068">
    <property type="entry name" value="globin_sensor"/>
    <property type="match status" value="1"/>
</dbReference>
<accession>A0ABT0AZI6</accession>
<dbReference type="InterPro" id="IPR012292">
    <property type="entry name" value="Globin/Proto"/>
</dbReference>
<comment type="caution">
    <text evidence="6">The sequence shown here is derived from an EMBL/GenBank/DDBJ whole genome shotgun (WGS) entry which is preliminary data.</text>
</comment>
<dbReference type="PROSITE" id="PS50885">
    <property type="entry name" value="HAMP"/>
    <property type="match status" value="1"/>
</dbReference>
<dbReference type="CDD" id="cd11386">
    <property type="entry name" value="MCP_signal"/>
    <property type="match status" value="1"/>
</dbReference>
<dbReference type="InterPro" id="IPR004089">
    <property type="entry name" value="MCPsignal_dom"/>
</dbReference>
<dbReference type="PANTHER" id="PTHR43531">
    <property type="entry name" value="PROTEIN ICFG"/>
    <property type="match status" value="1"/>
</dbReference>
<keyword evidence="1" id="KW-0145">Chemotaxis</keyword>
<dbReference type="Pfam" id="PF11563">
    <property type="entry name" value="Protoglobin"/>
    <property type="match status" value="1"/>
</dbReference>
<dbReference type="Pfam" id="PF00015">
    <property type="entry name" value="MCPsignal"/>
    <property type="match status" value="1"/>
</dbReference>
<comment type="similarity">
    <text evidence="2">Belongs to the methyl-accepting chemotaxis (MCP) protein family.</text>
</comment>
<keyword evidence="3" id="KW-0807">Transducer</keyword>
<dbReference type="InterPro" id="IPR009050">
    <property type="entry name" value="Globin-like_sf"/>
</dbReference>
<reference evidence="6" key="1">
    <citation type="submission" date="2022-03" db="EMBL/GenBank/DDBJ databases">
        <title>Identification of a novel bacterium isolated from mangrove sediments.</title>
        <authorList>
            <person name="Pan X."/>
        </authorList>
    </citation>
    <scope>NUCLEOTIDE SEQUENCE</scope>
    <source>
        <strain evidence="6">B2580</strain>
    </source>
</reference>
<dbReference type="PROSITE" id="PS50111">
    <property type="entry name" value="CHEMOTAXIS_TRANSDUC_2"/>
    <property type="match status" value="1"/>
</dbReference>
<protein>
    <submittedName>
        <fullName evidence="6">Methyl-accepting chemotaxis protein</fullName>
    </submittedName>
</protein>
<keyword evidence="7" id="KW-1185">Reference proteome</keyword>
<evidence type="ECO:0000256" key="3">
    <source>
        <dbReference type="PROSITE-ProRule" id="PRU00284"/>
    </source>
</evidence>
<dbReference type="SMART" id="SM00283">
    <property type="entry name" value="MA"/>
    <property type="match status" value="1"/>
</dbReference>
<dbReference type="RefSeq" id="WP_243991665.1">
    <property type="nucleotide sequence ID" value="NZ_JALHLE010000005.1"/>
</dbReference>
<evidence type="ECO:0000259" key="4">
    <source>
        <dbReference type="PROSITE" id="PS50111"/>
    </source>
</evidence>
<dbReference type="InterPro" id="IPR003660">
    <property type="entry name" value="HAMP_dom"/>
</dbReference>